<protein>
    <submittedName>
        <fullName evidence="2">Uncharacterized protein</fullName>
    </submittedName>
</protein>
<evidence type="ECO:0000313" key="2">
    <source>
        <dbReference type="EMBL" id="GEU50048.1"/>
    </source>
</evidence>
<dbReference type="EMBL" id="BKCJ010002657">
    <property type="protein sequence ID" value="GEU50048.1"/>
    <property type="molecule type" value="Genomic_DNA"/>
</dbReference>
<evidence type="ECO:0000256" key="1">
    <source>
        <dbReference type="SAM" id="MobiDB-lite"/>
    </source>
</evidence>
<feature type="compositionally biased region" description="Basic and acidic residues" evidence="1">
    <location>
        <begin position="167"/>
        <end position="181"/>
    </location>
</feature>
<feature type="compositionally biased region" description="Basic and acidic residues" evidence="1">
    <location>
        <begin position="74"/>
        <end position="89"/>
    </location>
</feature>
<feature type="compositionally biased region" description="Basic and acidic residues" evidence="1">
    <location>
        <begin position="100"/>
        <end position="123"/>
    </location>
</feature>
<dbReference type="AlphaFoldDB" id="A0A6L2KKP5"/>
<feature type="compositionally biased region" description="Polar residues" evidence="1">
    <location>
        <begin position="57"/>
        <end position="67"/>
    </location>
</feature>
<name>A0A6L2KKP5_TANCI</name>
<feature type="compositionally biased region" description="Basic and acidic residues" evidence="1">
    <location>
        <begin position="287"/>
        <end position="304"/>
    </location>
</feature>
<reference evidence="2" key="1">
    <citation type="journal article" date="2019" name="Sci. Rep.">
        <title>Draft genome of Tanacetum cinerariifolium, the natural source of mosquito coil.</title>
        <authorList>
            <person name="Yamashiro T."/>
            <person name="Shiraishi A."/>
            <person name="Satake H."/>
            <person name="Nakayama K."/>
        </authorList>
    </citation>
    <scope>NUCLEOTIDE SEQUENCE</scope>
</reference>
<proteinExistence type="predicted"/>
<comment type="caution">
    <text evidence="2">The sequence shown here is derived from an EMBL/GenBank/DDBJ whole genome shotgun (WGS) entry which is preliminary data.</text>
</comment>
<sequence length="419" mass="48560">MMVQAPKKVGEGLEVPTDTHHTPIITQPSSTQPQKKQKSRRTQRKETEVPHTEPQTKESVPATSNDPLPSEESQEAREEEKSRTSDLKRLWKVGSTTRVESSEDKETGENVKQSTKDAEKEVSTVDPVTTADETLIETKAAKPKARGVMVQEPNEFRTTSSSQPPQAKDKAQKLQTKEQEKLTNAEKARLFMEFLEKRRKFFSRKREIEKRNRPPTKAQQRSLMRTYLKNIDGWKHKNLKKKSFDEIQKLFDSVMKMVNIFVDMNTEIVKERSKKTQAEVTKGSSKRAGDELEQESAKRQRLEKEDDSAELKRCLEIVHKDDDVTIKATPLSSTSLTIVDYKIYKEGKKSYFKTIRADCNSQNYLTFGKMFKNFNREDLKVLWSIVKERFKKTKPVDDMDNILFQTLKTIFEHHVEDNI</sequence>
<feature type="compositionally biased region" description="Basic and acidic residues" evidence="1">
    <location>
        <begin position="44"/>
        <end position="56"/>
    </location>
</feature>
<feature type="region of interest" description="Disordered" evidence="1">
    <location>
        <begin position="1"/>
        <end position="181"/>
    </location>
</feature>
<feature type="region of interest" description="Disordered" evidence="1">
    <location>
        <begin position="272"/>
        <end position="304"/>
    </location>
</feature>
<feature type="compositionally biased region" description="Polar residues" evidence="1">
    <location>
        <begin position="156"/>
        <end position="165"/>
    </location>
</feature>
<accession>A0A6L2KKP5</accession>
<organism evidence="2">
    <name type="scientific">Tanacetum cinerariifolium</name>
    <name type="common">Dalmatian daisy</name>
    <name type="synonym">Chrysanthemum cinerariifolium</name>
    <dbReference type="NCBI Taxonomy" id="118510"/>
    <lineage>
        <taxon>Eukaryota</taxon>
        <taxon>Viridiplantae</taxon>
        <taxon>Streptophyta</taxon>
        <taxon>Embryophyta</taxon>
        <taxon>Tracheophyta</taxon>
        <taxon>Spermatophyta</taxon>
        <taxon>Magnoliopsida</taxon>
        <taxon>eudicotyledons</taxon>
        <taxon>Gunneridae</taxon>
        <taxon>Pentapetalae</taxon>
        <taxon>asterids</taxon>
        <taxon>campanulids</taxon>
        <taxon>Asterales</taxon>
        <taxon>Asteraceae</taxon>
        <taxon>Asteroideae</taxon>
        <taxon>Anthemideae</taxon>
        <taxon>Anthemidinae</taxon>
        <taxon>Tanacetum</taxon>
    </lineage>
</organism>
<gene>
    <name evidence="2" type="ORF">Tci_022026</name>
</gene>